<feature type="signal peptide" evidence="1">
    <location>
        <begin position="1"/>
        <end position="25"/>
    </location>
</feature>
<gene>
    <name evidence="2" type="ORF">GCM10016234_01760</name>
</gene>
<protein>
    <recommendedName>
        <fullName evidence="4">DUF3060 domain-containing protein</fullName>
    </recommendedName>
</protein>
<organism evidence="2 3">
    <name type="scientific">Tianweitania populi</name>
    <dbReference type="NCBI Taxonomy" id="1607949"/>
    <lineage>
        <taxon>Bacteria</taxon>
        <taxon>Pseudomonadati</taxon>
        <taxon>Pseudomonadota</taxon>
        <taxon>Alphaproteobacteria</taxon>
        <taxon>Hyphomicrobiales</taxon>
        <taxon>Phyllobacteriaceae</taxon>
        <taxon>Tianweitania</taxon>
    </lineage>
</organism>
<evidence type="ECO:0000256" key="1">
    <source>
        <dbReference type="SAM" id="SignalP"/>
    </source>
</evidence>
<evidence type="ECO:0008006" key="4">
    <source>
        <dbReference type="Google" id="ProtNLM"/>
    </source>
</evidence>
<dbReference type="PROSITE" id="PS51257">
    <property type="entry name" value="PROKAR_LIPOPROTEIN"/>
    <property type="match status" value="1"/>
</dbReference>
<sequence length="173" mass="16587">MMVRLIVAGALAAGMFSTAAGVAQAQPSTCGCAVSGAQSAALGTIQSSEGRVVIVGAKGPRQAAAGQSISAADRVATSVQSTAVVVAGGCQVSLAGEQELRFERQGENLCVAVNDTGAVNTTGQVRNNNNGAVPGAAGGAGVASYAVPAAAAVLIGGAAIATATSDSDNRVSQ</sequence>
<reference evidence="2" key="1">
    <citation type="journal article" date="2014" name="Int. J. Syst. Evol. Microbiol.">
        <title>Complete genome sequence of Corynebacterium casei LMG S-19264T (=DSM 44701T), isolated from a smear-ripened cheese.</title>
        <authorList>
            <consortium name="US DOE Joint Genome Institute (JGI-PGF)"/>
            <person name="Walter F."/>
            <person name="Albersmeier A."/>
            <person name="Kalinowski J."/>
            <person name="Ruckert C."/>
        </authorList>
    </citation>
    <scope>NUCLEOTIDE SEQUENCE</scope>
    <source>
        <strain evidence="2">KCTC 42249</strain>
    </source>
</reference>
<name>A0A8J3GK52_9HYPH</name>
<evidence type="ECO:0000313" key="3">
    <source>
        <dbReference type="Proteomes" id="UP000630142"/>
    </source>
</evidence>
<evidence type="ECO:0000313" key="2">
    <source>
        <dbReference type="EMBL" id="GHD05563.1"/>
    </source>
</evidence>
<feature type="chain" id="PRO_5035304484" description="DUF3060 domain-containing protein" evidence="1">
    <location>
        <begin position="26"/>
        <end position="173"/>
    </location>
</feature>
<proteinExistence type="predicted"/>
<comment type="caution">
    <text evidence="2">The sequence shown here is derived from an EMBL/GenBank/DDBJ whole genome shotgun (WGS) entry which is preliminary data.</text>
</comment>
<reference evidence="2" key="2">
    <citation type="submission" date="2020-09" db="EMBL/GenBank/DDBJ databases">
        <authorList>
            <person name="Sun Q."/>
            <person name="Kim S."/>
        </authorList>
    </citation>
    <scope>NUCLEOTIDE SEQUENCE</scope>
    <source>
        <strain evidence="2">KCTC 42249</strain>
    </source>
</reference>
<keyword evidence="3" id="KW-1185">Reference proteome</keyword>
<accession>A0A8J3GK52</accession>
<dbReference type="AlphaFoldDB" id="A0A8J3GK52"/>
<dbReference type="RefSeq" id="WP_189500980.1">
    <property type="nucleotide sequence ID" value="NZ_BMZQ01000001.1"/>
</dbReference>
<dbReference type="Proteomes" id="UP000630142">
    <property type="component" value="Unassembled WGS sequence"/>
</dbReference>
<dbReference type="EMBL" id="BMZQ01000001">
    <property type="protein sequence ID" value="GHD05563.1"/>
    <property type="molecule type" value="Genomic_DNA"/>
</dbReference>
<keyword evidence="1" id="KW-0732">Signal</keyword>